<dbReference type="PANTHER" id="PTHR34414:SF1">
    <property type="entry name" value="SUBTILISIN-LIKE SERINE PROTEASE"/>
    <property type="match status" value="1"/>
</dbReference>
<feature type="transmembrane region" description="Helical" evidence="2">
    <location>
        <begin position="276"/>
        <end position="295"/>
    </location>
</feature>
<feature type="compositionally biased region" description="Pro residues" evidence="1">
    <location>
        <begin position="22"/>
        <end position="32"/>
    </location>
</feature>
<proteinExistence type="predicted"/>
<evidence type="ECO:0000256" key="1">
    <source>
        <dbReference type="SAM" id="MobiDB-lite"/>
    </source>
</evidence>
<evidence type="ECO:0000313" key="3">
    <source>
        <dbReference type="EMBL" id="KAJ4395770.1"/>
    </source>
</evidence>
<name>A0A9W9CZT5_9PLEO</name>
<comment type="caution">
    <text evidence="3">The sequence shown here is derived from an EMBL/GenBank/DDBJ whole genome shotgun (WGS) entry which is preliminary data.</text>
</comment>
<dbReference type="AlphaFoldDB" id="A0A9W9CZT5"/>
<feature type="compositionally biased region" description="Polar residues" evidence="1">
    <location>
        <begin position="36"/>
        <end position="54"/>
    </location>
</feature>
<keyword evidence="4" id="KW-1185">Reference proteome</keyword>
<sequence length="370" mass="42033">MSLSEADSMADKTTHLTQAPPKLEPPFAPQPHPHSHATSITPSPSSSQHASTNGNQQVVLDTTPLSPLESLPTIVGRKNDAFLANSDIAKFLQKDLDLSRLNKVHSHLWMCGRPMRARPLHRYKMYGYEIFGTQQMDLHLLQYSNKLLVKPLPEYLLDTAFWEEHICADKALHESATGWVLSYVWLITSPLDLKLAHDNTLLPGAITWTWWKAFATSFIDTVGINALEKVNKRYDFGDLRLSRVNTIYRTRFFTTHFVRGYLYGYNRYVAFFERNFSWILILFVFLSLVLGAMQVGTALDELNTNTAFMKGSYGVVVFSMVSVAAVLSILALFFVGVFLFNMVAAIRHATRKQKERHRAKKMKEQDGKSV</sequence>
<reference evidence="3" key="1">
    <citation type="submission" date="2022-10" db="EMBL/GenBank/DDBJ databases">
        <title>Tapping the CABI collections for fungal endophytes: first genome assemblies for Collariella, Neodidymelliopsis, Ascochyta clinopodiicola, Didymella pomorum, Didymosphaeria variabile, Neocosmospora piperis and Neocucurbitaria cava.</title>
        <authorList>
            <person name="Hill R."/>
        </authorList>
    </citation>
    <scope>NUCLEOTIDE SEQUENCE</scope>
    <source>
        <strain evidence="3">IMI 355091</strain>
    </source>
</reference>
<dbReference type="PANTHER" id="PTHR34414">
    <property type="entry name" value="HET DOMAIN-CONTAINING PROTEIN-RELATED"/>
    <property type="match status" value="1"/>
</dbReference>
<evidence type="ECO:0000313" key="4">
    <source>
        <dbReference type="Proteomes" id="UP001140510"/>
    </source>
</evidence>
<evidence type="ECO:0000256" key="2">
    <source>
        <dbReference type="SAM" id="Phobius"/>
    </source>
</evidence>
<dbReference type="EMBL" id="JAPEVA010000146">
    <property type="protein sequence ID" value="KAJ4395770.1"/>
    <property type="molecule type" value="Genomic_DNA"/>
</dbReference>
<protein>
    <submittedName>
        <fullName evidence="3">Uncharacterized protein</fullName>
    </submittedName>
</protein>
<accession>A0A9W9CZT5</accession>
<feature type="region of interest" description="Disordered" evidence="1">
    <location>
        <begin position="1"/>
        <end position="54"/>
    </location>
</feature>
<keyword evidence="2" id="KW-0472">Membrane</keyword>
<dbReference type="InterPro" id="IPR046536">
    <property type="entry name" value="DUF6601"/>
</dbReference>
<organism evidence="3 4">
    <name type="scientific">Didymella pomorum</name>
    <dbReference type="NCBI Taxonomy" id="749634"/>
    <lineage>
        <taxon>Eukaryota</taxon>
        <taxon>Fungi</taxon>
        <taxon>Dikarya</taxon>
        <taxon>Ascomycota</taxon>
        <taxon>Pezizomycotina</taxon>
        <taxon>Dothideomycetes</taxon>
        <taxon>Pleosporomycetidae</taxon>
        <taxon>Pleosporales</taxon>
        <taxon>Pleosporineae</taxon>
        <taxon>Didymellaceae</taxon>
        <taxon>Didymella</taxon>
    </lineage>
</organism>
<gene>
    <name evidence="3" type="ORF">N0V91_010621</name>
</gene>
<keyword evidence="2" id="KW-1133">Transmembrane helix</keyword>
<dbReference type="Proteomes" id="UP001140510">
    <property type="component" value="Unassembled WGS sequence"/>
</dbReference>
<dbReference type="Pfam" id="PF20246">
    <property type="entry name" value="DUF6601"/>
    <property type="match status" value="1"/>
</dbReference>
<keyword evidence="2" id="KW-0812">Transmembrane</keyword>
<feature type="transmembrane region" description="Helical" evidence="2">
    <location>
        <begin position="315"/>
        <end position="346"/>
    </location>
</feature>
<dbReference type="OrthoDB" id="5086500at2759"/>